<dbReference type="EMBL" id="UINC01191151">
    <property type="protein sequence ID" value="SVE05637.1"/>
    <property type="molecule type" value="Genomic_DNA"/>
</dbReference>
<accession>A0A383ACT7</accession>
<sequence length="245" mass="27864">KRIIGIIIPLLTCVTLFAQDYIMFQTSTLKLRDGKNAKLQAGVKKHNAKYHNGKDGPKAYVWYVNTGPNSGNYSWAVGPTTFAHMDQALTDDHVIDWEKNVSPYADETDVIYMIRDEELTYNPENETVGENILAKRYSVKQGPGHLAAVEEALGSITKVLRKTNAKIARRIYRNKFSNEGQFDFQLVYPFKSWTRFEKAGALGLPNGFRADYEKIYGEGSFEKNIIKVLADHTFNRTQEVLTMLK</sequence>
<feature type="non-terminal residue" evidence="1">
    <location>
        <position position="1"/>
    </location>
</feature>
<evidence type="ECO:0000313" key="1">
    <source>
        <dbReference type="EMBL" id="SVE05637.1"/>
    </source>
</evidence>
<proteinExistence type="predicted"/>
<reference evidence="1" key="1">
    <citation type="submission" date="2018-05" db="EMBL/GenBank/DDBJ databases">
        <authorList>
            <person name="Lanie J.A."/>
            <person name="Ng W.-L."/>
            <person name="Kazmierczak K.M."/>
            <person name="Andrzejewski T.M."/>
            <person name="Davidsen T.M."/>
            <person name="Wayne K.J."/>
            <person name="Tettelin H."/>
            <person name="Glass J.I."/>
            <person name="Rusch D."/>
            <person name="Podicherti R."/>
            <person name="Tsui H.-C.T."/>
            <person name="Winkler M.E."/>
        </authorList>
    </citation>
    <scope>NUCLEOTIDE SEQUENCE</scope>
</reference>
<dbReference type="AlphaFoldDB" id="A0A383ACT7"/>
<protein>
    <submittedName>
        <fullName evidence="1">Uncharacterized protein</fullName>
    </submittedName>
</protein>
<gene>
    <name evidence="1" type="ORF">METZ01_LOCUS458491</name>
</gene>
<name>A0A383ACT7_9ZZZZ</name>
<organism evidence="1">
    <name type="scientific">marine metagenome</name>
    <dbReference type="NCBI Taxonomy" id="408172"/>
    <lineage>
        <taxon>unclassified sequences</taxon>
        <taxon>metagenomes</taxon>
        <taxon>ecological metagenomes</taxon>
    </lineage>
</organism>